<evidence type="ECO:0000256" key="1">
    <source>
        <dbReference type="ARBA" id="ARBA00022478"/>
    </source>
</evidence>
<dbReference type="Gene3D" id="3.30.1490.120">
    <property type="entry name" value="RNA polymerase Rpb7-like, N-terminal domain"/>
    <property type="match status" value="1"/>
</dbReference>
<keyword evidence="2" id="KW-0804">Transcription</keyword>
<evidence type="ECO:0008006" key="6">
    <source>
        <dbReference type="Google" id="ProtNLM"/>
    </source>
</evidence>
<dbReference type="EMBL" id="AGNL01044520">
    <property type="protein sequence ID" value="EJK49697.1"/>
    <property type="molecule type" value="Genomic_DNA"/>
</dbReference>
<organism evidence="4 5">
    <name type="scientific">Thalassiosira oceanica</name>
    <name type="common">Marine diatom</name>
    <dbReference type="NCBI Taxonomy" id="159749"/>
    <lineage>
        <taxon>Eukaryota</taxon>
        <taxon>Sar</taxon>
        <taxon>Stramenopiles</taxon>
        <taxon>Ochrophyta</taxon>
        <taxon>Bacillariophyta</taxon>
        <taxon>Coscinodiscophyceae</taxon>
        <taxon>Thalassiosirophycidae</taxon>
        <taxon>Thalassiosirales</taxon>
        <taxon>Thalassiosiraceae</taxon>
        <taxon>Thalassiosira</taxon>
    </lineage>
</organism>
<feature type="compositionally biased region" description="Basic residues" evidence="3">
    <location>
        <begin position="15"/>
        <end position="26"/>
    </location>
</feature>
<comment type="caution">
    <text evidence="4">The sequence shown here is derived from an EMBL/GenBank/DDBJ whole genome shotgun (WGS) entry which is preliminary data.</text>
</comment>
<keyword evidence="1" id="KW-0240">DNA-directed RNA polymerase</keyword>
<dbReference type="Proteomes" id="UP000266841">
    <property type="component" value="Unassembled WGS sequence"/>
</dbReference>
<sequence>MDSEETVPSLVSISAKKKSKKSKKRKHDGDGEAGATPDDVTRERSKKKKKKSKKRSREEHTGDVDAHDEKLQSASDSDARLVAAHTSQTGAPSSIFSILSAAAEPNASRNSPYQVKLIQGTVALLPSSLSDVPGRIKSLLHSLLLMYDAKMGGMLLSLEEGAKLLPFDHNKRTRFRGGAVGGRVVDDLPYVHFSFQVRGLLFCPEVNMKLKGQVVECTPTYITLTSHNILSTKISQDNLNQMGFFYNDESLEWTRERSVTRPGQNEDESFLGPSTSIYLDDCVEFLVERVHECGGYVSLDGKSPDVSSV</sequence>
<feature type="compositionally biased region" description="Basic and acidic residues" evidence="3">
    <location>
        <begin position="56"/>
        <end position="71"/>
    </location>
</feature>
<evidence type="ECO:0000313" key="5">
    <source>
        <dbReference type="Proteomes" id="UP000266841"/>
    </source>
</evidence>
<keyword evidence="5" id="KW-1185">Reference proteome</keyword>
<dbReference type="AlphaFoldDB" id="K0RSV8"/>
<feature type="compositionally biased region" description="Basic residues" evidence="3">
    <location>
        <begin position="44"/>
        <end position="55"/>
    </location>
</feature>
<reference evidence="4 5" key="1">
    <citation type="journal article" date="2012" name="Genome Biol.">
        <title>Genome and low-iron response of an oceanic diatom adapted to chronic iron limitation.</title>
        <authorList>
            <person name="Lommer M."/>
            <person name="Specht M."/>
            <person name="Roy A.S."/>
            <person name="Kraemer L."/>
            <person name="Andreson R."/>
            <person name="Gutowska M.A."/>
            <person name="Wolf J."/>
            <person name="Bergner S.V."/>
            <person name="Schilhabel M.B."/>
            <person name="Klostermeier U.C."/>
            <person name="Beiko R.G."/>
            <person name="Rosenstiel P."/>
            <person name="Hippler M."/>
            <person name="Laroche J."/>
        </authorList>
    </citation>
    <scope>NUCLEOTIDE SEQUENCE [LARGE SCALE GENOMIC DNA]</scope>
    <source>
        <strain evidence="4 5">CCMP1005</strain>
    </source>
</reference>
<proteinExistence type="predicted"/>
<dbReference type="InterPro" id="IPR036898">
    <property type="entry name" value="RNA_pol_Rpb7-like_N_sf"/>
</dbReference>
<accession>K0RSV8</accession>
<protein>
    <recommendedName>
        <fullName evidence="6">RPA43 OB domain-containing protein</fullName>
    </recommendedName>
</protein>
<dbReference type="GO" id="GO:0000428">
    <property type="term" value="C:DNA-directed RNA polymerase complex"/>
    <property type="evidence" value="ECO:0007669"/>
    <property type="project" value="UniProtKB-KW"/>
</dbReference>
<feature type="region of interest" description="Disordered" evidence="3">
    <location>
        <begin position="1"/>
        <end position="86"/>
    </location>
</feature>
<gene>
    <name evidence="4" type="ORF">THAOC_31395</name>
</gene>
<dbReference type="OrthoDB" id="10250504at2759"/>
<name>K0RSV8_THAOC</name>
<evidence type="ECO:0000256" key="3">
    <source>
        <dbReference type="SAM" id="MobiDB-lite"/>
    </source>
</evidence>
<evidence type="ECO:0000313" key="4">
    <source>
        <dbReference type="EMBL" id="EJK49697.1"/>
    </source>
</evidence>
<evidence type="ECO:0000256" key="2">
    <source>
        <dbReference type="ARBA" id="ARBA00023163"/>
    </source>
</evidence>